<dbReference type="SUPFAM" id="SSF46626">
    <property type="entry name" value="Cytochrome c"/>
    <property type="match status" value="1"/>
</dbReference>
<evidence type="ECO:0000256" key="1">
    <source>
        <dbReference type="ARBA" id="ARBA00022448"/>
    </source>
</evidence>
<dbReference type="InterPro" id="IPR002327">
    <property type="entry name" value="Cyt_c_1A/1B"/>
</dbReference>
<dbReference type="InterPro" id="IPR009056">
    <property type="entry name" value="Cyt_c-like_dom"/>
</dbReference>
<dbReference type="PRINTS" id="PR00604">
    <property type="entry name" value="CYTCHRMECIAB"/>
</dbReference>
<keyword evidence="1" id="KW-0813">Transport</keyword>
<dbReference type="AlphaFoldDB" id="A0AAW5QUF2"/>
<accession>A0AAW5QUF2</accession>
<comment type="caution">
    <text evidence="8">The sequence shown here is derived from an EMBL/GenBank/DDBJ whole genome shotgun (WGS) entry which is preliminary data.</text>
</comment>
<dbReference type="Proteomes" id="UP001320898">
    <property type="component" value="Unassembled WGS sequence"/>
</dbReference>
<dbReference type="Gene3D" id="1.10.760.10">
    <property type="entry name" value="Cytochrome c-like domain"/>
    <property type="match status" value="1"/>
</dbReference>
<proteinExistence type="predicted"/>
<evidence type="ECO:0000256" key="6">
    <source>
        <dbReference type="PROSITE-ProRule" id="PRU00433"/>
    </source>
</evidence>
<keyword evidence="9" id="KW-1185">Reference proteome</keyword>
<keyword evidence="5 6" id="KW-0408">Iron</keyword>
<protein>
    <submittedName>
        <fullName evidence="8">Cytochrome c family protein</fullName>
    </submittedName>
</protein>
<dbReference type="EMBL" id="JALIDZ010000001">
    <property type="protein sequence ID" value="MCT8970852.1"/>
    <property type="molecule type" value="Genomic_DNA"/>
</dbReference>
<keyword evidence="4" id="KW-0249">Electron transport</keyword>
<dbReference type="Pfam" id="PF00034">
    <property type="entry name" value="Cytochrom_C"/>
    <property type="match status" value="1"/>
</dbReference>
<evidence type="ECO:0000256" key="3">
    <source>
        <dbReference type="ARBA" id="ARBA00022723"/>
    </source>
</evidence>
<dbReference type="InterPro" id="IPR036909">
    <property type="entry name" value="Cyt_c-like_dom_sf"/>
</dbReference>
<reference evidence="8 9" key="1">
    <citation type="submission" date="2022-04" db="EMBL/GenBank/DDBJ databases">
        <authorList>
            <person name="Ye Y.-Q."/>
            <person name="Du Z.-J."/>
        </authorList>
    </citation>
    <scope>NUCLEOTIDE SEQUENCE [LARGE SCALE GENOMIC DNA]</scope>
    <source>
        <strain evidence="8 9">A6E488</strain>
    </source>
</reference>
<organism evidence="8 9">
    <name type="scientific">Microbaculum marinisediminis</name>
    <dbReference type="NCBI Taxonomy" id="2931392"/>
    <lineage>
        <taxon>Bacteria</taxon>
        <taxon>Pseudomonadati</taxon>
        <taxon>Pseudomonadota</taxon>
        <taxon>Alphaproteobacteria</taxon>
        <taxon>Hyphomicrobiales</taxon>
        <taxon>Tepidamorphaceae</taxon>
        <taxon>Microbaculum</taxon>
    </lineage>
</organism>
<evidence type="ECO:0000256" key="2">
    <source>
        <dbReference type="ARBA" id="ARBA00022617"/>
    </source>
</evidence>
<keyword evidence="3 6" id="KW-0479">Metal-binding</keyword>
<dbReference type="PROSITE" id="PS51007">
    <property type="entry name" value="CYTC"/>
    <property type="match status" value="1"/>
</dbReference>
<name>A0AAW5QUF2_9HYPH</name>
<dbReference type="GO" id="GO:0020037">
    <property type="term" value="F:heme binding"/>
    <property type="evidence" value="ECO:0007669"/>
    <property type="project" value="InterPro"/>
</dbReference>
<evidence type="ECO:0000313" key="9">
    <source>
        <dbReference type="Proteomes" id="UP001320898"/>
    </source>
</evidence>
<feature type="domain" description="Cytochrome c" evidence="7">
    <location>
        <begin position="71"/>
        <end position="175"/>
    </location>
</feature>
<evidence type="ECO:0000256" key="4">
    <source>
        <dbReference type="ARBA" id="ARBA00022982"/>
    </source>
</evidence>
<gene>
    <name evidence="8" type="ORF">MUB46_03165</name>
</gene>
<dbReference type="GO" id="GO:0009055">
    <property type="term" value="F:electron transfer activity"/>
    <property type="evidence" value="ECO:0007669"/>
    <property type="project" value="InterPro"/>
</dbReference>
<sequence>MDSFEFNKFAGAILFTLLVTLGVGILAEELFTPHQPEKPGYEVAVVEGGEAGEAEAQTEEVVELPVLLAAADVAAGEKAAKKCVACHTFDNGGADKVGPNLWGVVGRTIGGHDGFAYSDAMKEHGNADGATWTFANLDHFLADPKGFVPGTKMAFAGVRKPTERADLLVYLQSLSDSPEPLPTQ</sequence>
<dbReference type="RefSeq" id="WP_261614403.1">
    <property type="nucleotide sequence ID" value="NZ_JALIDZ010000001.1"/>
</dbReference>
<dbReference type="GO" id="GO:0046872">
    <property type="term" value="F:metal ion binding"/>
    <property type="evidence" value="ECO:0007669"/>
    <property type="project" value="UniProtKB-KW"/>
</dbReference>
<keyword evidence="2 6" id="KW-0349">Heme</keyword>
<evidence type="ECO:0000256" key="5">
    <source>
        <dbReference type="ARBA" id="ARBA00023004"/>
    </source>
</evidence>
<dbReference type="PANTHER" id="PTHR11961">
    <property type="entry name" value="CYTOCHROME C"/>
    <property type="match status" value="1"/>
</dbReference>
<evidence type="ECO:0000313" key="8">
    <source>
        <dbReference type="EMBL" id="MCT8970852.1"/>
    </source>
</evidence>
<evidence type="ECO:0000259" key="7">
    <source>
        <dbReference type="PROSITE" id="PS51007"/>
    </source>
</evidence>